<evidence type="ECO:0000256" key="12">
    <source>
        <dbReference type="ARBA" id="ARBA00023329"/>
    </source>
</evidence>
<evidence type="ECO:0000256" key="2">
    <source>
        <dbReference type="ARBA" id="ARBA00004555"/>
    </source>
</evidence>
<comment type="similarity">
    <text evidence="4">Belongs to the pleiotrophin family.</text>
</comment>
<dbReference type="EMBL" id="CAJPEV010000186">
    <property type="protein sequence ID" value="CAG0881977.1"/>
    <property type="molecule type" value="Genomic_DNA"/>
</dbReference>
<evidence type="ECO:0000313" key="19">
    <source>
        <dbReference type="Proteomes" id="UP000677054"/>
    </source>
</evidence>
<comment type="subunit">
    <text evidence="14">Interacts with EPS8.</text>
</comment>
<keyword evidence="9" id="KW-0007">Acetylation</keyword>
<dbReference type="InterPro" id="IPR020090">
    <property type="entry name" value="PTN/MK_C_dom"/>
</dbReference>
<keyword evidence="12" id="KW-0968">Cytoplasmic vesicle</keyword>
<keyword evidence="19" id="KW-1185">Reference proteome</keyword>
<organism evidence="18">
    <name type="scientific">Darwinula stevensoni</name>
    <dbReference type="NCBI Taxonomy" id="69355"/>
    <lineage>
        <taxon>Eukaryota</taxon>
        <taxon>Metazoa</taxon>
        <taxon>Ecdysozoa</taxon>
        <taxon>Arthropoda</taxon>
        <taxon>Crustacea</taxon>
        <taxon>Oligostraca</taxon>
        <taxon>Ostracoda</taxon>
        <taxon>Podocopa</taxon>
        <taxon>Podocopida</taxon>
        <taxon>Darwinulocopina</taxon>
        <taxon>Darwinuloidea</taxon>
        <taxon>Darwinulidae</taxon>
        <taxon>Darwinula</taxon>
    </lineage>
</organism>
<keyword evidence="6" id="KW-0964">Secreted</keyword>
<feature type="region of interest" description="Disordered" evidence="16">
    <location>
        <begin position="504"/>
        <end position="617"/>
    </location>
</feature>
<evidence type="ECO:0000256" key="1">
    <source>
        <dbReference type="ARBA" id="ARBA00004541"/>
    </source>
</evidence>
<evidence type="ECO:0000256" key="7">
    <source>
        <dbReference type="ARBA" id="ARBA00022553"/>
    </source>
</evidence>
<dbReference type="EMBL" id="LR899703">
    <property type="protein sequence ID" value="CAD7241844.1"/>
    <property type="molecule type" value="Genomic_DNA"/>
</dbReference>
<evidence type="ECO:0000256" key="14">
    <source>
        <dbReference type="ARBA" id="ARBA00064037"/>
    </source>
</evidence>
<dbReference type="InterPro" id="IPR038130">
    <property type="entry name" value="PTN/MK_C_dom_sf"/>
</dbReference>
<keyword evidence="11" id="KW-1015">Disulfide bond</keyword>
<evidence type="ECO:0000256" key="16">
    <source>
        <dbReference type="SAM" id="MobiDB-lite"/>
    </source>
</evidence>
<dbReference type="GO" id="GO:0031267">
    <property type="term" value="F:small GTPase binding"/>
    <property type="evidence" value="ECO:0007669"/>
    <property type="project" value="TreeGrafter"/>
</dbReference>
<dbReference type="GO" id="GO:0008083">
    <property type="term" value="F:growth factor activity"/>
    <property type="evidence" value="ECO:0007669"/>
    <property type="project" value="InterPro"/>
</dbReference>
<evidence type="ECO:0000256" key="10">
    <source>
        <dbReference type="ARBA" id="ARBA00023034"/>
    </source>
</evidence>
<gene>
    <name evidence="18" type="ORF">DSTB1V02_LOCUS1822</name>
</gene>
<dbReference type="GO" id="GO:0005576">
    <property type="term" value="C:extracellular region"/>
    <property type="evidence" value="ECO:0007669"/>
    <property type="project" value="UniProtKB-SubCell"/>
</dbReference>
<dbReference type="Proteomes" id="UP000677054">
    <property type="component" value="Unassembled WGS sequence"/>
</dbReference>
<dbReference type="GO" id="GO:0005096">
    <property type="term" value="F:GTPase activator activity"/>
    <property type="evidence" value="ECO:0007669"/>
    <property type="project" value="UniProtKB-KW"/>
</dbReference>
<accession>A0A7R8X0S0</accession>
<dbReference type="SUPFAM" id="SSF47923">
    <property type="entry name" value="Ypt/Rab-GAP domain of gyp1p"/>
    <property type="match status" value="2"/>
</dbReference>
<dbReference type="FunFam" id="1.10.10.750:FF:000001">
    <property type="entry name" value="TBC1 domain family member 10A"/>
    <property type="match status" value="1"/>
</dbReference>
<evidence type="ECO:0000256" key="6">
    <source>
        <dbReference type="ARBA" id="ARBA00022525"/>
    </source>
</evidence>
<dbReference type="Gene3D" id="1.10.10.750">
    <property type="entry name" value="Ypt/Rab-GAP domain of gyp1p, domain 1"/>
    <property type="match status" value="1"/>
</dbReference>
<keyword evidence="7" id="KW-0597">Phosphoprotein</keyword>
<evidence type="ECO:0000256" key="3">
    <source>
        <dbReference type="ARBA" id="ARBA00004613"/>
    </source>
</evidence>
<dbReference type="Pfam" id="PF00566">
    <property type="entry name" value="RabGAP-TBC"/>
    <property type="match status" value="1"/>
</dbReference>
<evidence type="ECO:0000259" key="17">
    <source>
        <dbReference type="PROSITE" id="PS50086"/>
    </source>
</evidence>
<feature type="non-terminal residue" evidence="18">
    <location>
        <position position="1"/>
    </location>
</feature>
<dbReference type="AlphaFoldDB" id="A0A7R8X0S0"/>
<protein>
    <recommendedName>
        <fullName evidence="15">USP6 N-terminal-like protein</fullName>
    </recommendedName>
</protein>
<dbReference type="FunFam" id="2.30.90.10:FF:000001">
    <property type="entry name" value="Pleiotrophin"/>
    <property type="match status" value="1"/>
</dbReference>
<comment type="function">
    <text evidence="13">Acts as a GTPase-activating protein for RAB5A and RAB43. Involved in receptor trafficking. In complex with EPS8 inhibits internalization of EGFR. Involved in retrograde transport from the endocytic pathway to the Golgi apparatus. Involved in the transport of Shiga toxin from early and recycling endosomes to the trans-Golgi network. Required for structural integrity of the Golgi complex.</text>
</comment>
<evidence type="ECO:0000256" key="11">
    <source>
        <dbReference type="ARBA" id="ARBA00023157"/>
    </source>
</evidence>
<dbReference type="Gene3D" id="2.30.90.10">
    <property type="entry name" value="Heparin-binding Growth Factor, Midkine, Chain A- C-terminal Domain"/>
    <property type="match status" value="2"/>
</dbReference>
<dbReference type="FunFam" id="1.10.8.270:FF:000010">
    <property type="entry name" value="Putative USP6 N-terminal-like protein"/>
    <property type="match status" value="1"/>
</dbReference>
<feature type="region of interest" description="Disordered" evidence="16">
    <location>
        <begin position="748"/>
        <end position="767"/>
    </location>
</feature>
<dbReference type="GO" id="GO:0005794">
    <property type="term" value="C:Golgi apparatus"/>
    <property type="evidence" value="ECO:0007669"/>
    <property type="project" value="UniProtKB-SubCell"/>
</dbReference>
<dbReference type="FunFam" id="1.10.472.80:FF:000019">
    <property type="entry name" value="USP6 N-terminal like"/>
    <property type="match status" value="1"/>
</dbReference>
<dbReference type="PANTHER" id="PTHR47219:SF19">
    <property type="entry name" value="USP6 N-TERMINAL-LIKE PROTEIN ISOFORM X1"/>
    <property type="match status" value="1"/>
</dbReference>
<evidence type="ECO:0000256" key="13">
    <source>
        <dbReference type="ARBA" id="ARBA00059926"/>
    </source>
</evidence>
<evidence type="ECO:0000256" key="4">
    <source>
        <dbReference type="ARBA" id="ARBA00005403"/>
    </source>
</evidence>
<evidence type="ECO:0000256" key="8">
    <source>
        <dbReference type="ARBA" id="ARBA00022729"/>
    </source>
</evidence>
<proteinExistence type="inferred from homology"/>
<keyword evidence="5" id="KW-0343">GTPase activation</keyword>
<reference evidence="18" key="1">
    <citation type="submission" date="2020-11" db="EMBL/GenBank/DDBJ databases">
        <authorList>
            <person name="Tran Van P."/>
        </authorList>
    </citation>
    <scope>NUCLEOTIDE SEQUENCE</scope>
</reference>
<evidence type="ECO:0000256" key="5">
    <source>
        <dbReference type="ARBA" id="ARBA00022468"/>
    </source>
</evidence>
<dbReference type="Gene3D" id="1.10.472.80">
    <property type="entry name" value="Ypt/Rab-GAP domain of gyp1p, domain 3"/>
    <property type="match status" value="1"/>
</dbReference>
<keyword evidence="8" id="KW-0732">Signal</keyword>
<sequence>MAGSGDAAQDEHELLRRAEEERITIVEKYDRGREGRAHIDPWEDPEFDERCHKKDRFGFIHDTRLPDTFLPEEQKQRETGVRRERKWLKMIQEWNRYHRSEKLKTRIYKGIPQSMRGAVWSKLLGLEKQKKEQAGVYGRMRAIARRSSPDIRQIDLDVNRTYRDHEDFLERYGTQQQKLFHVLAAYSIYNMEIGYCQGMSQIAALLLMYLSEEEDAFWALSALMADGKYAMHGFFIHGFPKLMRYQDHHNKIMQKFLPKLKRHLDRCGVDTAIYTLKWFFQCFLDRVPFPLTLRLWDIYILEGERLLVAQAYNILKLHRRSLMKLSMDELFQFLQIRLEKSFGFDDDYVIESLIKCMDELRRAKLDYPGHPLSEELPQKPFGMFVEPSFEQKVGQRTEFTQEEKRIKENLLRRQDVELMESLKQGALSHPDIENASDLSVDDVSSLGERHLTSLTSMTGTSTTSAFSLHSAQMLSRSQIQLDSRIREENVEMLRRKNSLSNAFSESNLVLPGNGRMMTPPKSYPGSRGPTSPSRDHSVSRPCDLPMRHDSLGTPKTTTPVSPKWGETPDTVRIYVPYSSQTTPNGDLNLSNGDIRRLNTSISPSPKSSPTSPSDPNRITIRLADSRECESDPVTVFLTLQMRLLLHLTLLVFGASVALTTKEEELWEESPSEVVITEMFQSDQPGQNKSKGCAYQKGPWSKCDPETNTRSRSLTLQKDDPSCQRTRTIRRPCRKKCRYEKGEWSECTETSESKVRTDSLKPGSNASCENQREIIRRCKKNRRNGS</sequence>
<name>A0A7R8X0S0_9CRUS</name>
<dbReference type="SMART" id="SM00164">
    <property type="entry name" value="TBC"/>
    <property type="match status" value="1"/>
</dbReference>
<dbReference type="PANTHER" id="PTHR47219">
    <property type="entry name" value="RAB GTPASE-ACTIVATING PROTEIN 1-LIKE"/>
    <property type="match status" value="1"/>
</dbReference>
<feature type="domain" description="Rab-GAP TBC" evidence="17">
    <location>
        <begin position="110"/>
        <end position="303"/>
    </location>
</feature>
<dbReference type="Gene3D" id="1.10.8.270">
    <property type="entry name" value="putative rabgap domain of human tbc1 domain family member 14 like domains"/>
    <property type="match status" value="1"/>
</dbReference>
<evidence type="ECO:0000256" key="9">
    <source>
        <dbReference type="ARBA" id="ARBA00022990"/>
    </source>
</evidence>
<dbReference type="OrthoDB" id="294251at2759"/>
<comment type="subcellular location">
    <subcellularLocation>
        <location evidence="1">Cytoplasmic vesicle</location>
    </subcellularLocation>
    <subcellularLocation>
        <location evidence="2">Golgi apparatus</location>
    </subcellularLocation>
    <subcellularLocation>
        <location evidence="3">Secreted</location>
    </subcellularLocation>
</comment>
<dbReference type="InterPro" id="IPR000195">
    <property type="entry name" value="Rab-GAP-TBC_dom"/>
</dbReference>
<keyword evidence="10" id="KW-0333">Golgi apparatus</keyword>
<feature type="compositionally biased region" description="Polar residues" evidence="16">
    <location>
        <begin position="577"/>
        <end position="591"/>
    </location>
</feature>
<dbReference type="GO" id="GO:0031410">
    <property type="term" value="C:cytoplasmic vesicle"/>
    <property type="evidence" value="ECO:0007669"/>
    <property type="project" value="UniProtKB-SubCell"/>
</dbReference>
<evidence type="ECO:0000256" key="15">
    <source>
        <dbReference type="ARBA" id="ARBA00070172"/>
    </source>
</evidence>
<dbReference type="PROSITE" id="PS50086">
    <property type="entry name" value="TBC_RABGAP"/>
    <property type="match status" value="1"/>
</dbReference>
<evidence type="ECO:0000313" key="18">
    <source>
        <dbReference type="EMBL" id="CAD7241844.1"/>
    </source>
</evidence>
<dbReference type="Pfam" id="PF01091">
    <property type="entry name" value="PTN_MK_C"/>
    <property type="match status" value="1"/>
</dbReference>
<dbReference type="InterPro" id="IPR035969">
    <property type="entry name" value="Rab-GAP_TBC_sf"/>
</dbReference>
<dbReference type="InterPro" id="IPR050302">
    <property type="entry name" value="Rab_GAP_TBC_domain"/>
</dbReference>
<feature type="compositionally biased region" description="Low complexity" evidence="16">
    <location>
        <begin position="600"/>
        <end position="615"/>
    </location>
</feature>